<feature type="domain" description="GAG-pre-integrase" evidence="2">
    <location>
        <begin position="430"/>
        <end position="483"/>
    </location>
</feature>
<evidence type="ECO:0000313" key="4">
    <source>
        <dbReference type="Proteomes" id="UP001172457"/>
    </source>
</evidence>
<dbReference type="Proteomes" id="UP001172457">
    <property type="component" value="Chromosome 1"/>
</dbReference>
<dbReference type="EMBL" id="JARYMX010000001">
    <property type="protein sequence ID" value="KAJ9566769.1"/>
    <property type="molecule type" value="Genomic_DNA"/>
</dbReference>
<protein>
    <recommendedName>
        <fullName evidence="2">GAG-pre-integrase domain-containing protein</fullName>
    </recommendedName>
</protein>
<evidence type="ECO:0000313" key="3">
    <source>
        <dbReference type="EMBL" id="KAJ9566769.1"/>
    </source>
</evidence>
<feature type="region of interest" description="Disordered" evidence="1">
    <location>
        <begin position="217"/>
        <end position="254"/>
    </location>
</feature>
<evidence type="ECO:0000256" key="1">
    <source>
        <dbReference type="SAM" id="MobiDB-lite"/>
    </source>
</evidence>
<dbReference type="PANTHER" id="PTHR47481">
    <property type="match status" value="1"/>
</dbReference>
<accession>A0AA38TVB4</accession>
<evidence type="ECO:0000259" key="2">
    <source>
        <dbReference type="Pfam" id="PF13976"/>
    </source>
</evidence>
<dbReference type="PANTHER" id="PTHR47481:SF31">
    <property type="entry name" value="OS01G0873500 PROTEIN"/>
    <property type="match status" value="1"/>
</dbReference>
<sequence>MVSNPSHSNPISVVFKGNNYILWHHHMTILLKSQGLHSYVTGTSKDPTQITNESAVDFTKRTNEWDINNAKILGFINASTTAEINQQFLGYTTAKSLWDFLAKRCTSTGLSHQYQLWITFQNKRQLPDQSVSSYISEMQVIRDHLNLGAPQIYDETARKFQAYFSQLHLITILMGLTDKFENVRASLLHRHPLPTLEDAIAELLSEETRLQLRPPAPTETVFYTPSSVKPKGKLNNNPGKFNHNAKPAGRQNANDWKPNSNECTFCHSTSHRLLDFPIRQCRYCGITHPRHYLSDCPQNPNPKPRSYQNQNQSVARSVTPRSVSSSTDLNDLMRKNQELMEQLMTGSLGVNSPYSSTSGTMWIFDSGCFNHMTPCPDGFLSKQPYPLSSVGTADLSPLPDPKTKQILGVGRRVGWVLEVVYMRLPLQSSTFAASVSSITSFNLWHARLGHLSINRIKVLASSGLLGNVSSESVSCLSCKLGKHHALPFDNNEFTSILPFDLIHSDVWGQHHIPPWVVLDRLLGHPKMVDPPRPTVAL</sequence>
<proteinExistence type="predicted"/>
<name>A0AA38TVB4_9ASTR</name>
<feature type="compositionally biased region" description="Low complexity" evidence="1">
    <location>
        <begin position="313"/>
        <end position="327"/>
    </location>
</feature>
<reference evidence="3" key="1">
    <citation type="submission" date="2023-03" db="EMBL/GenBank/DDBJ databases">
        <title>Chromosome-scale reference genome and RAD-based genetic map of yellow starthistle (Centaurea solstitialis) reveal putative structural variation and QTLs associated with invader traits.</title>
        <authorList>
            <person name="Reatini B."/>
            <person name="Cang F.A."/>
            <person name="Jiang Q."/>
            <person name="Mckibben M.T.W."/>
            <person name="Barker M.S."/>
            <person name="Rieseberg L.H."/>
            <person name="Dlugosch K.M."/>
        </authorList>
    </citation>
    <scope>NUCLEOTIDE SEQUENCE</scope>
    <source>
        <strain evidence="3">CAN-66</strain>
        <tissue evidence="3">Leaf</tissue>
    </source>
</reference>
<organism evidence="3 4">
    <name type="scientific">Centaurea solstitialis</name>
    <name type="common">yellow star-thistle</name>
    <dbReference type="NCBI Taxonomy" id="347529"/>
    <lineage>
        <taxon>Eukaryota</taxon>
        <taxon>Viridiplantae</taxon>
        <taxon>Streptophyta</taxon>
        <taxon>Embryophyta</taxon>
        <taxon>Tracheophyta</taxon>
        <taxon>Spermatophyta</taxon>
        <taxon>Magnoliopsida</taxon>
        <taxon>eudicotyledons</taxon>
        <taxon>Gunneridae</taxon>
        <taxon>Pentapetalae</taxon>
        <taxon>asterids</taxon>
        <taxon>campanulids</taxon>
        <taxon>Asterales</taxon>
        <taxon>Asteraceae</taxon>
        <taxon>Carduoideae</taxon>
        <taxon>Cardueae</taxon>
        <taxon>Centaureinae</taxon>
        <taxon>Centaurea</taxon>
    </lineage>
</organism>
<dbReference type="AlphaFoldDB" id="A0AA38TVB4"/>
<feature type="compositionally biased region" description="Low complexity" evidence="1">
    <location>
        <begin position="233"/>
        <end position="242"/>
    </location>
</feature>
<dbReference type="Pfam" id="PF13976">
    <property type="entry name" value="gag_pre-integrs"/>
    <property type="match status" value="1"/>
</dbReference>
<feature type="region of interest" description="Disordered" evidence="1">
    <location>
        <begin position="295"/>
        <end position="330"/>
    </location>
</feature>
<comment type="caution">
    <text evidence="3">The sequence shown here is derived from an EMBL/GenBank/DDBJ whole genome shotgun (WGS) entry which is preliminary data.</text>
</comment>
<dbReference type="InterPro" id="IPR025724">
    <property type="entry name" value="GAG-pre-integrase_dom"/>
</dbReference>
<keyword evidence="4" id="KW-1185">Reference proteome</keyword>
<dbReference type="Pfam" id="PF14223">
    <property type="entry name" value="Retrotran_gag_2"/>
    <property type="match status" value="1"/>
</dbReference>
<gene>
    <name evidence="3" type="ORF">OSB04_002735</name>
</gene>